<accession>A0A151SJ40</accession>
<keyword evidence="2" id="KW-1185">Reference proteome</keyword>
<sequence length="60" mass="6648">MCVEIVHYHALVNKEKVGLIFLGSGLKQGDPLSPYLFILGMEGLSKLLKKVKARGEVHEI</sequence>
<gene>
    <name evidence="1" type="ORF">KK1_000974</name>
</gene>
<evidence type="ECO:0000313" key="2">
    <source>
        <dbReference type="Proteomes" id="UP000075243"/>
    </source>
</evidence>
<protein>
    <recommendedName>
        <fullName evidence="3">Reverse transcriptase domain-containing protein</fullName>
    </recommendedName>
</protein>
<name>A0A151SJ40_CAJCA</name>
<proteinExistence type="predicted"/>
<dbReference type="EMBL" id="CM003613">
    <property type="protein sequence ID" value="KYP54775.1"/>
    <property type="molecule type" value="Genomic_DNA"/>
</dbReference>
<dbReference type="Gramene" id="C.cajan_00947.t">
    <property type="protein sequence ID" value="C.cajan_00947.t.cds1"/>
    <property type="gene ID" value="C.cajan_00947"/>
</dbReference>
<evidence type="ECO:0008006" key="3">
    <source>
        <dbReference type="Google" id="ProtNLM"/>
    </source>
</evidence>
<organism evidence="1 2">
    <name type="scientific">Cajanus cajan</name>
    <name type="common">Pigeon pea</name>
    <name type="synonym">Cajanus indicus</name>
    <dbReference type="NCBI Taxonomy" id="3821"/>
    <lineage>
        <taxon>Eukaryota</taxon>
        <taxon>Viridiplantae</taxon>
        <taxon>Streptophyta</taxon>
        <taxon>Embryophyta</taxon>
        <taxon>Tracheophyta</taxon>
        <taxon>Spermatophyta</taxon>
        <taxon>Magnoliopsida</taxon>
        <taxon>eudicotyledons</taxon>
        <taxon>Gunneridae</taxon>
        <taxon>Pentapetalae</taxon>
        <taxon>rosids</taxon>
        <taxon>fabids</taxon>
        <taxon>Fabales</taxon>
        <taxon>Fabaceae</taxon>
        <taxon>Papilionoideae</taxon>
        <taxon>50 kb inversion clade</taxon>
        <taxon>NPAAA clade</taxon>
        <taxon>indigoferoid/millettioid clade</taxon>
        <taxon>Phaseoleae</taxon>
        <taxon>Cajanus</taxon>
    </lineage>
</organism>
<reference evidence="1 2" key="1">
    <citation type="journal article" date="2012" name="Nat. Biotechnol.">
        <title>Draft genome sequence of pigeonpea (Cajanus cajan), an orphan legume crop of resource-poor farmers.</title>
        <authorList>
            <person name="Varshney R.K."/>
            <person name="Chen W."/>
            <person name="Li Y."/>
            <person name="Bharti A.K."/>
            <person name="Saxena R.K."/>
            <person name="Schlueter J.A."/>
            <person name="Donoghue M.T."/>
            <person name="Azam S."/>
            <person name="Fan G."/>
            <person name="Whaley A.M."/>
            <person name="Farmer A.D."/>
            <person name="Sheridan J."/>
            <person name="Iwata A."/>
            <person name="Tuteja R."/>
            <person name="Penmetsa R.V."/>
            <person name="Wu W."/>
            <person name="Upadhyaya H.D."/>
            <person name="Yang S.P."/>
            <person name="Shah T."/>
            <person name="Saxena K.B."/>
            <person name="Michael T."/>
            <person name="McCombie W.R."/>
            <person name="Yang B."/>
            <person name="Zhang G."/>
            <person name="Yang H."/>
            <person name="Wang J."/>
            <person name="Spillane C."/>
            <person name="Cook D.R."/>
            <person name="May G.D."/>
            <person name="Xu X."/>
            <person name="Jackson S.A."/>
        </authorList>
    </citation>
    <scope>NUCLEOTIDE SEQUENCE [LARGE SCALE GENOMIC DNA]</scope>
    <source>
        <strain evidence="2">cv. Asha</strain>
    </source>
</reference>
<evidence type="ECO:0000313" key="1">
    <source>
        <dbReference type="EMBL" id="KYP54775.1"/>
    </source>
</evidence>
<dbReference type="Proteomes" id="UP000075243">
    <property type="component" value="Chromosome 11"/>
</dbReference>
<dbReference type="AlphaFoldDB" id="A0A151SJ40"/>